<accession>A0A3M0GPV2</accession>
<proteinExistence type="predicted"/>
<feature type="domain" description="ABC transporter" evidence="4">
    <location>
        <begin position="5"/>
        <end position="201"/>
    </location>
</feature>
<evidence type="ECO:0000256" key="3">
    <source>
        <dbReference type="ARBA" id="ARBA00022840"/>
    </source>
</evidence>
<dbReference type="InterPro" id="IPR027417">
    <property type="entry name" value="P-loop_NTPase"/>
</dbReference>
<evidence type="ECO:0000259" key="4">
    <source>
        <dbReference type="PROSITE" id="PS50893"/>
    </source>
</evidence>
<dbReference type="EMBL" id="REGC01000002">
    <property type="protein sequence ID" value="RMB63723.1"/>
    <property type="molecule type" value="Genomic_DNA"/>
</dbReference>
<evidence type="ECO:0000256" key="2">
    <source>
        <dbReference type="ARBA" id="ARBA00022741"/>
    </source>
</evidence>
<keyword evidence="2" id="KW-0547">Nucleotide-binding</keyword>
<comment type="caution">
    <text evidence="5">The sequence shown here is derived from an EMBL/GenBank/DDBJ whole genome shotgun (WGS) entry which is preliminary data.</text>
</comment>
<dbReference type="AlphaFoldDB" id="A0A3M0GPV2"/>
<name>A0A3M0GPV2_9CORY</name>
<gene>
    <name evidence="5" type="ORF">D9543_02685</name>
</gene>
<evidence type="ECO:0000256" key="1">
    <source>
        <dbReference type="ARBA" id="ARBA00022448"/>
    </source>
</evidence>
<keyword evidence="3 5" id="KW-0067">ATP-binding</keyword>
<dbReference type="InterPro" id="IPR003593">
    <property type="entry name" value="AAA+_ATPase"/>
</dbReference>
<reference evidence="5 6" key="1">
    <citation type="submission" date="2018-10" db="EMBL/GenBank/DDBJ databases">
        <title>Corynebacterium macginleyi genome sequencing and assembly of the type strain and two clinical samples.</title>
        <authorList>
            <person name="Bernier A.-M."/>
            <person name="Bernard K."/>
        </authorList>
    </citation>
    <scope>NUCLEOTIDE SEQUENCE [LARGE SCALE GENOMIC DNA]</scope>
    <source>
        <strain evidence="5 6">NML 120205</strain>
    </source>
</reference>
<dbReference type="Gene3D" id="3.40.50.300">
    <property type="entry name" value="P-loop containing nucleotide triphosphate hydrolases"/>
    <property type="match status" value="1"/>
</dbReference>
<dbReference type="PANTHER" id="PTHR42939:SF1">
    <property type="entry name" value="ABC TRANSPORTER ATP-BINDING PROTEIN ALBC-RELATED"/>
    <property type="match status" value="1"/>
</dbReference>
<dbReference type="PANTHER" id="PTHR42939">
    <property type="entry name" value="ABC TRANSPORTER ATP-BINDING PROTEIN ALBC-RELATED"/>
    <property type="match status" value="1"/>
</dbReference>
<sequence length="205" mass="22159">MNILLESNNLRYSPTNKLALRYPDFVVNRGDTVAIEGPNGSGKTTLLFLIAGLYPADSNGSLKFTDPAAGTHRLNRAKCGLSLPGVADNPSLSGKAVIRSSIKLAGREESEARKVLDGSGIEQFWHQRFGRCSTGQKLRLMLAQTFLSTGPLVLLDEPTNGLDKEGVRWLQEQIDAASDAGRAVLATKHDDQLRFNKKILVGGGK</sequence>
<evidence type="ECO:0000313" key="6">
    <source>
        <dbReference type="Proteomes" id="UP000270649"/>
    </source>
</evidence>
<protein>
    <submittedName>
        <fullName evidence="5">ATP-binding cassette domain-containing protein</fullName>
    </submittedName>
</protein>
<keyword evidence="1" id="KW-0813">Transport</keyword>
<dbReference type="SMART" id="SM00382">
    <property type="entry name" value="AAA"/>
    <property type="match status" value="1"/>
</dbReference>
<organism evidence="5 6">
    <name type="scientific">Corynebacterium macginleyi</name>
    <dbReference type="NCBI Taxonomy" id="38290"/>
    <lineage>
        <taxon>Bacteria</taxon>
        <taxon>Bacillati</taxon>
        <taxon>Actinomycetota</taxon>
        <taxon>Actinomycetes</taxon>
        <taxon>Mycobacteriales</taxon>
        <taxon>Corynebacteriaceae</taxon>
        <taxon>Corynebacterium</taxon>
    </lineage>
</organism>
<dbReference type="RefSeq" id="WP_121927450.1">
    <property type="nucleotide sequence ID" value="NZ_JAACCH010000011.1"/>
</dbReference>
<dbReference type="InterPro" id="IPR003439">
    <property type="entry name" value="ABC_transporter-like_ATP-bd"/>
</dbReference>
<dbReference type="SUPFAM" id="SSF52540">
    <property type="entry name" value="P-loop containing nucleoside triphosphate hydrolases"/>
    <property type="match status" value="1"/>
</dbReference>
<dbReference type="Proteomes" id="UP000270649">
    <property type="component" value="Unassembled WGS sequence"/>
</dbReference>
<dbReference type="InterPro" id="IPR051782">
    <property type="entry name" value="ABC_Transporter_VariousFunc"/>
</dbReference>
<dbReference type="Pfam" id="PF00005">
    <property type="entry name" value="ABC_tran"/>
    <property type="match status" value="1"/>
</dbReference>
<dbReference type="PROSITE" id="PS50893">
    <property type="entry name" value="ABC_TRANSPORTER_2"/>
    <property type="match status" value="1"/>
</dbReference>
<dbReference type="GO" id="GO:0005524">
    <property type="term" value="F:ATP binding"/>
    <property type="evidence" value="ECO:0007669"/>
    <property type="project" value="UniProtKB-KW"/>
</dbReference>
<dbReference type="GO" id="GO:0016887">
    <property type="term" value="F:ATP hydrolysis activity"/>
    <property type="evidence" value="ECO:0007669"/>
    <property type="project" value="InterPro"/>
</dbReference>
<evidence type="ECO:0000313" key="5">
    <source>
        <dbReference type="EMBL" id="RMB63723.1"/>
    </source>
</evidence>